<dbReference type="GO" id="GO:0006357">
    <property type="term" value="P:regulation of transcription by RNA polymerase II"/>
    <property type="evidence" value="ECO:0007669"/>
    <property type="project" value="TreeGrafter"/>
</dbReference>
<evidence type="ECO:0000256" key="4">
    <source>
        <dbReference type="ARBA" id="ARBA00022771"/>
    </source>
</evidence>
<dbReference type="InterPro" id="IPR036236">
    <property type="entry name" value="Znf_C2H2_sf"/>
</dbReference>
<proteinExistence type="predicted"/>
<evidence type="ECO:0000259" key="9">
    <source>
        <dbReference type="PROSITE" id="PS50157"/>
    </source>
</evidence>
<keyword evidence="3" id="KW-0677">Repeat</keyword>
<dbReference type="PROSITE" id="PS00028">
    <property type="entry name" value="ZINC_FINGER_C2H2_1"/>
    <property type="match status" value="2"/>
</dbReference>
<protein>
    <submittedName>
        <fullName evidence="10">C2H2-type domain-containing protein</fullName>
    </submittedName>
</protein>
<dbReference type="PROSITE" id="PS50157">
    <property type="entry name" value="ZINC_FINGER_C2H2_2"/>
    <property type="match status" value="2"/>
</dbReference>
<comment type="subcellular location">
    <subcellularLocation>
        <location evidence="1">Nucleus</location>
    </subcellularLocation>
</comment>
<dbReference type="Pfam" id="PF00096">
    <property type="entry name" value="zf-C2H2"/>
    <property type="match status" value="2"/>
</dbReference>
<keyword evidence="4 8" id="KW-0863">Zinc-finger</keyword>
<dbReference type="GO" id="GO:0008270">
    <property type="term" value="F:zinc ion binding"/>
    <property type="evidence" value="ECO:0007669"/>
    <property type="project" value="UniProtKB-KW"/>
</dbReference>
<dbReference type="FunFam" id="3.30.160.60:FF:000145">
    <property type="entry name" value="Zinc finger protein 574"/>
    <property type="match status" value="1"/>
</dbReference>
<evidence type="ECO:0000256" key="2">
    <source>
        <dbReference type="ARBA" id="ARBA00022723"/>
    </source>
</evidence>
<organism evidence="10">
    <name type="scientific">Hymenolepis diminuta</name>
    <name type="common">Rat tapeworm</name>
    <dbReference type="NCBI Taxonomy" id="6216"/>
    <lineage>
        <taxon>Eukaryota</taxon>
        <taxon>Metazoa</taxon>
        <taxon>Spiralia</taxon>
        <taxon>Lophotrochozoa</taxon>
        <taxon>Platyhelminthes</taxon>
        <taxon>Cestoda</taxon>
        <taxon>Eucestoda</taxon>
        <taxon>Cyclophyllidea</taxon>
        <taxon>Hymenolepididae</taxon>
        <taxon>Hymenolepis</taxon>
    </lineage>
</organism>
<evidence type="ECO:0000256" key="1">
    <source>
        <dbReference type="ARBA" id="ARBA00004123"/>
    </source>
</evidence>
<dbReference type="InterPro" id="IPR013087">
    <property type="entry name" value="Znf_C2H2_type"/>
</dbReference>
<evidence type="ECO:0000256" key="7">
    <source>
        <dbReference type="ARBA" id="ARBA00023242"/>
    </source>
</evidence>
<evidence type="ECO:0000256" key="3">
    <source>
        <dbReference type="ARBA" id="ARBA00022737"/>
    </source>
</evidence>
<keyword evidence="7" id="KW-0539">Nucleus</keyword>
<evidence type="ECO:0000256" key="6">
    <source>
        <dbReference type="ARBA" id="ARBA00023125"/>
    </source>
</evidence>
<dbReference type="SUPFAM" id="SSF57667">
    <property type="entry name" value="beta-beta-alpha zinc fingers"/>
    <property type="match status" value="1"/>
</dbReference>
<dbReference type="SMART" id="SM00355">
    <property type="entry name" value="ZnF_C2H2"/>
    <property type="match status" value="2"/>
</dbReference>
<dbReference type="PANTHER" id="PTHR24404">
    <property type="entry name" value="ZINC FINGER PROTEIN"/>
    <property type="match status" value="1"/>
</dbReference>
<feature type="domain" description="C2H2-type" evidence="9">
    <location>
        <begin position="86"/>
        <end position="109"/>
    </location>
</feature>
<accession>A0A0R3SLQ9</accession>
<reference evidence="10" key="1">
    <citation type="submission" date="2017-02" db="UniProtKB">
        <authorList>
            <consortium name="WormBaseParasite"/>
        </authorList>
    </citation>
    <scope>IDENTIFICATION</scope>
</reference>
<keyword evidence="5" id="KW-0862">Zinc</keyword>
<dbReference type="STRING" id="6216.A0A0R3SLQ9"/>
<evidence type="ECO:0000256" key="5">
    <source>
        <dbReference type="ARBA" id="ARBA00022833"/>
    </source>
</evidence>
<sequence>LILSNVDFPFFLFTEVRPFTCEECGKSFALAIDVRNHIECVHKGIRKSTFNFSPLCLPKLSFFFLILLNKIWKKKNVETRQRVLPYSCKYCEKSFPTTEKLSVHLTRPHKESFNQMLECSNQIQDELEGELNVGTGDPNLVIELDSK</sequence>
<name>A0A0R3SLQ9_HYMDI</name>
<dbReference type="Gene3D" id="3.30.160.60">
    <property type="entry name" value="Classic Zinc Finger"/>
    <property type="match status" value="2"/>
</dbReference>
<dbReference type="GO" id="GO:0003700">
    <property type="term" value="F:DNA-binding transcription factor activity"/>
    <property type="evidence" value="ECO:0007669"/>
    <property type="project" value="TreeGrafter"/>
</dbReference>
<keyword evidence="2" id="KW-0479">Metal-binding</keyword>
<evidence type="ECO:0000256" key="8">
    <source>
        <dbReference type="PROSITE-ProRule" id="PRU00042"/>
    </source>
</evidence>
<dbReference type="GO" id="GO:0000978">
    <property type="term" value="F:RNA polymerase II cis-regulatory region sequence-specific DNA binding"/>
    <property type="evidence" value="ECO:0007669"/>
    <property type="project" value="TreeGrafter"/>
</dbReference>
<keyword evidence="6" id="KW-0238">DNA-binding</keyword>
<dbReference type="WBParaSite" id="HDID_0000587401-mRNA-1">
    <property type="protein sequence ID" value="HDID_0000587401-mRNA-1"/>
    <property type="gene ID" value="HDID_0000587401"/>
</dbReference>
<dbReference type="PANTHER" id="PTHR24404:SF114">
    <property type="entry name" value="KLUMPFUSS, ISOFORM B-RELATED"/>
    <property type="match status" value="1"/>
</dbReference>
<feature type="domain" description="C2H2-type" evidence="9">
    <location>
        <begin position="19"/>
        <end position="47"/>
    </location>
</feature>
<dbReference type="AlphaFoldDB" id="A0A0R3SLQ9"/>
<dbReference type="InterPro" id="IPR050589">
    <property type="entry name" value="Ikaros_C2H2-ZF"/>
</dbReference>
<dbReference type="GO" id="GO:0005634">
    <property type="term" value="C:nucleus"/>
    <property type="evidence" value="ECO:0007669"/>
    <property type="project" value="UniProtKB-SubCell"/>
</dbReference>
<evidence type="ECO:0000313" key="10">
    <source>
        <dbReference type="WBParaSite" id="HDID_0000587401-mRNA-1"/>
    </source>
</evidence>